<sequence length="156" mass="17085">MSTVVCPGSFDPLTYGHVDIVRRAAQLFDNVIVCVAHNPNKQGLFTVAERLEILQEEFSDIPNVTSDSFAGLLVDYCTNVEACAVVKGIRSNQDYEYELPMAHVNKQLSGIDTIFLPTSPELSFISSSVVKEVVRFGGDASGLVPPIVLKKLLKRL</sequence>
<feature type="binding site" evidence="9">
    <location>
        <begin position="122"/>
        <end position="128"/>
    </location>
    <ligand>
        <name>ATP</name>
        <dbReference type="ChEBI" id="CHEBI:30616"/>
    </ligand>
</feature>
<accession>A0A2W5IHM3</accession>
<evidence type="ECO:0000256" key="4">
    <source>
        <dbReference type="ARBA" id="ARBA00022741"/>
    </source>
</evidence>
<evidence type="ECO:0000256" key="1">
    <source>
        <dbReference type="ARBA" id="ARBA00022490"/>
    </source>
</evidence>
<evidence type="ECO:0000256" key="7">
    <source>
        <dbReference type="ARBA" id="ARBA00022993"/>
    </source>
</evidence>
<feature type="binding site" evidence="9">
    <location>
        <position position="41"/>
    </location>
    <ligand>
        <name>substrate</name>
    </ligand>
</feature>
<comment type="similarity">
    <text evidence="9">Belongs to the bacterial CoaD family.</text>
</comment>
<evidence type="ECO:0000256" key="2">
    <source>
        <dbReference type="ARBA" id="ARBA00022679"/>
    </source>
</evidence>
<dbReference type="EC" id="2.7.7.3" evidence="9"/>
<evidence type="ECO:0000256" key="5">
    <source>
        <dbReference type="ARBA" id="ARBA00022840"/>
    </source>
</evidence>
<dbReference type="NCBIfam" id="TIGR01510">
    <property type="entry name" value="coaD_prev_kdtB"/>
    <property type="match status" value="1"/>
</dbReference>
<comment type="caution">
    <text evidence="11">The sequence shown here is derived from an EMBL/GenBank/DDBJ whole genome shotgun (WGS) entry which is preliminary data.</text>
</comment>
<dbReference type="GO" id="GO:0005737">
    <property type="term" value="C:cytoplasm"/>
    <property type="evidence" value="ECO:0007669"/>
    <property type="project" value="UniProtKB-SubCell"/>
</dbReference>
<dbReference type="HAMAP" id="MF_00151">
    <property type="entry name" value="PPAT_bact"/>
    <property type="match status" value="1"/>
</dbReference>
<dbReference type="GO" id="GO:0004595">
    <property type="term" value="F:pantetheine-phosphate adenylyltransferase activity"/>
    <property type="evidence" value="ECO:0007669"/>
    <property type="project" value="UniProtKB-UniRule"/>
</dbReference>
<feature type="binding site" evidence="9">
    <location>
        <position position="9"/>
    </location>
    <ligand>
        <name>substrate</name>
    </ligand>
</feature>
<keyword evidence="2 9" id="KW-0808">Transferase</keyword>
<evidence type="ECO:0000256" key="8">
    <source>
        <dbReference type="ARBA" id="ARBA00029346"/>
    </source>
</evidence>
<evidence type="ECO:0000259" key="10">
    <source>
        <dbReference type="Pfam" id="PF01467"/>
    </source>
</evidence>
<dbReference type="InterPro" id="IPR001980">
    <property type="entry name" value="PPAT"/>
</dbReference>
<proteinExistence type="inferred from homology"/>
<feature type="binding site" evidence="9">
    <location>
        <position position="98"/>
    </location>
    <ligand>
        <name>ATP</name>
        <dbReference type="ChEBI" id="CHEBI:30616"/>
    </ligand>
</feature>
<keyword evidence="5 9" id="KW-0067">ATP-binding</keyword>
<dbReference type="Gene3D" id="3.40.50.620">
    <property type="entry name" value="HUPs"/>
    <property type="match status" value="1"/>
</dbReference>
<feature type="binding site" evidence="9">
    <location>
        <position position="73"/>
    </location>
    <ligand>
        <name>substrate</name>
    </ligand>
</feature>
<reference evidence="11 12" key="1">
    <citation type="submission" date="2017-08" db="EMBL/GenBank/DDBJ databases">
        <title>Infants hospitalized years apart are colonized by the same room-sourced microbial strains.</title>
        <authorList>
            <person name="Brooks B."/>
            <person name="Olm M.R."/>
            <person name="Firek B.A."/>
            <person name="Baker R."/>
            <person name="Thomas B.C."/>
            <person name="Morowitz M.J."/>
            <person name="Banfield J.F."/>
        </authorList>
    </citation>
    <scope>NUCLEOTIDE SEQUENCE [LARGE SCALE GENOMIC DNA]</scope>
    <source>
        <strain evidence="11">S2_006_000_R1_57</strain>
    </source>
</reference>
<dbReference type="InterPro" id="IPR004821">
    <property type="entry name" value="Cyt_trans-like"/>
</dbReference>
<dbReference type="RefSeq" id="WP_303678561.1">
    <property type="nucleotide sequence ID" value="NZ_CAKZIO010000003.1"/>
</dbReference>
<dbReference type="Proteomes" id="UP000248606">
    <property type="component" value="Unassembled WGS sequence"/>
</dbReference>
<comment type="cofactor">
    <cofactor evidence="9">
        <name>Mg(2+)</name>
        <dbReference type="ChEBI" id="CHEBI:18420"/>
    </cofactor>
</comment>
<dbReference type="NCBIfam" id="TIGR00125">
    <property type="entry name" value="cyt_tran_rel"/>
    <property type="match status" value="1"/>
</dbReference>
<dbReference type="GO" id="GO:0015937">
    <property type="term" value="P:coenzyme A biosynthetic process"/>
    <property type="evidence" value="ECO:0007669"/>
    <property type="project" value="UniProtKB-UniRule"/>
</dbReference>
<dbReference type="Pfam" id="PF01467">
    <property type="entry name" value="CTP_transf_like"/>
    <property type="match status" value="1"/>
</dbReference>
<comment type="subcellular location">
    <subcellularLocation>
        <location evidence="9">Cytoplasm</location>
    </subcellularLocation>
</comment>
<feature type="domain" description="Cytidyltransferase-like" evidence="10">
    <location>
        <begin position="5"/>
        <end position="132"/>
    </location>
</feature>
<feature type="binding site" evidence="9">
    <location>
        <position position="87"/>
    </location>
    <ligand>
        <name>substrate</name>
    </ligand>
</feature>
<evidence type="ECO:0000313" key="11">
    <source>
        <dbReference type="EMBL" id="PZP89784.1"/>
    </source>
</evidence>
<dbReference type="EMBL" id="QFOZ01000001">
    <property type="protein sequence ID" value="PZP89784.1"/>
    <property type="molecule type" value="Genomic_DNA"/>
</dbReference>
<comment type="catalytic activity">
    <reaction evidence="8 9">
        <text>(R)-4'-phosphopantetheine + ATP + H(+) = 3'-dephospho-CoA + diphosphate</text>
        <dbReference type="Rhea" id="RHEA:19801"/>
        <dbReference type="ChEBI" id="CHEBI:15378"/>
        <dbReference type="ChEBI" id="CHEBI:30616"/>
        <dbReference type="ChEBI" id="CHEBI:33019"/>
        <dbReference type="ChEBI" id="CHEBI:57328"/>
        <dbReference type="ChEBI" id="CHEBI:61723"/>
        <dbReference type="EC" id="2.7.7.3"/>
    </reaction>
</comment>
<keyword evidence="6 9" id="KW-0460">Magnesium</keyword>
<evidence type="ECO:0000313" key="12">
    <source>
        <dbReference type="Proteomes" id="UP000248606"/>
    </source>
</evidence>
<comment type="function">
    <text evidence="9">Reversibly transfers an adenylyl group from ATP to 4'-phosphopantetheine, yielding dephospho-CoA (dPCoA) and pyrophosphate.</text>
</comment>
<feature type="binding site" evidence="9">
    <location>
        <begin position="88"/>
        <end position="90"/>
    </location>
    <ligand>
        <name>ATP</name>
        <dbReference type="ChEBI" id="CHEBI:30616"/>
    </ligand>
</feature>
<dbReference type="PRINTS" id="PR01020">
    <property type="entry name" value="LPSBIOSNTHSS"/>
</dbReference>
<evidence type="ECO:0000256" key="9">
    <source>
        <dbReference type="HAMAP-Rule" id="MF_00151"/>
    </source>
</evidence>
<name>A0A2W5IHM3_9ACTN</name>
<feature type="site" description="Transition state stabilizer" evidence="9">
    <location>
        <position position="17"/>
    </location>
</feature>
<feature type="binding site" evidence="9">
    <location>
        <position position="17"/>
    </location>
    <ligand>
        <name>ATP</name>
        <dbReference type="ChEBI" id="CHEBI:30616"/>
    </ligand>
</feature>
<dbReference type="CDD" id="cd02163">
    <property type="entry name" value="PPAT"/>
    <property type="match status" value="1"/>
</dbReference>
<keyword evidence="4 9" id="KW-0547">Nucleotide-binding</keyword>
<organism evidence="11 12">
    <name type="scientific">Lawsonella clevelandensis</name>
    <dbReference type="NCBI Taxonomy" id="1528099"/>
    <lineage>
        <taxon>Bacteria</taxon>
        <taxon>Bacillati</taxon>
        <taxon>Actinomycetota</taxon>
        <taxon>Actinomycetes</taxon>
        <taxon>Mycobacteriales</taxon>
        <taxon>Lawsonellaceae</taxon>
        <taxon>Lawsonella</taxon>
    </lineage>
</organism>
<evidence type="ECO:0000256" key="3">
    <source>
        <dbReference type="ARBA" id="ARBA00022695"/>
    </source>
</evidence>
<keyword evidence="3 9" id="KW-0548">Nucleotidyltransferase</keyword>
<dbReference type="InterPro" id="IPR014729">
    <property type="entry name" value="Rossmann-like_a/b/a_fold"/>
</dbReference>
<gene>
    <name evidence="9" type="primary">coaD</name>
    <name evidence="11" type="ORF">DI579_01060</name>
</gene>
<dbReference type="GO" id="GO:0005524">
    <property type="term" value="F:ATP binding"/>
    <property type="evidence" value="ECO:0007669"/>
    <property type="project" value="UniProtKB-KW"/>
</dbReference>
<comment type="subunit">
    <text evidence="9">Homohexamer.</text>
</comment>
<feature type="binding site" evidence="9">
    <location>
        <begin position="9"/>
        <end position="10"/>
    </location>
    <ligand>
        <name>ATP</name>
        <dbReference type="ChEBI" id="CHEBI:30616"/>
    </ligand>
</feature>
<dbReference type="AlphaFoldDB" id="A0A2W5IHM3"/>
<keyword evidence="1 9" id="KW-0963">Cytoplasm</keyword>
<dbReference type="UniPathway" id="UPA00241">
    <property type="reaction ID" value="UER00355"/>
</dbReference>
<dbReference type="PANTHER" id="PTHR21342">
    <property type="entry name" value="PHOSPHOPANTETHEINE ADENYLYLTRANSFERASE"/>
    <property type="match status" value="1"/>
</dbReference>
<evidence type="ECO:0000256" key="6">
    <source>
        <dbReference type="ARBA" id="ARBA00022842"/>
    </source>
</evidence>
<dbReference type="PANTHER" id="PTHR21342:SF1">
    <property type="entry name" value="PHOSPHOPANTETHEINE ADENYLYLTRANSFERASE"/>
    <property type="match status" value="1"/>
</dbReference>
<keyword evidence="7 9" id="KW-0173">Coenzyme A biosynthesis</keyword>
<protein>
    <recommendedName>
        <fullName evidence="9">Phosphopantetheine adenylyltransferase</fullName>
        <ecNumber evidence="9">2.7.7.3</ecNumber>
    </recommendedName>
    <alternativeName>
        <fullName evidence="9">Dephospho-CoA pyrophosphorylase</fullName>
    </alternativeName>
    <alternativeName>
        <fullName evidence="9">Pantetheine-phosphate adenylyltransferase</fullName>
        <shortName evidence="9">PPAT</shortName>
    </alternativeName>
</protein>
<dbReference type="SUPFAM" id="SSF52374">
    <property type="entry name" value="Nucleotidylyl transferase"/>
    <property type="match status" value="1"/>
</dbReference>
<comment type="pathway">
    <text evidence="9">Cofactor biosynthesis; coenzyme A biosynthesis; CoA from (R)-pantothenate: step 4/5.</text>
</comment>